<proteinExistence type="inferred from homology"/>
<evidence type="ECO:0000256" key="4">
    <source>
        <dbReference type="ARBA" id="ARBA00022898"/>
    </source>
</evidence>
<dbReference type="Gene3D" id="3.90.1150.180">
    <property type="match status" value="1"/>
</dbReference>
<dbReference type="InterPro" id="IPR004534">
    <property type="entry name" value="SelA_trans"/>
</dbReference>
<comment type="pathway">
    <text evidence="8">Aminoacyl-tRNA biosynthesis; selenocysteinyl-tRNA(Sec) biosynthesis; selenocysteinyl-tRNA(Sec) from L-seryl-tRNA(Sec) (bacterial route): step 1/1.</text>
</comment>
<keyword evidence="6 8" id="KW-0711">Selenium</keyword>
<dbReference type="Gene3D" id="3.40.640.10">
    <property type="entry name" value="Type I PLP-dependent aspartate aminotransferase-like (Major domain)"/>
    <property type="match status" value="1"/>
</dbReference>
<feature type="modified residue" description="N6-(pyridoxal phosphate)lysine" evidence="8 9">
    <location>
        <position position="289"/>
    </location>
</feature>
<evidence type="ECO:0000313" key="11">
    <source>
        <dbReference type="Proteomes" id="UP000291469"/>
    </source>
</evidence>
<dbReference type="Proteomes" id="UP000291469">
    <property type="component" value="Chromosome"/>
</dbReference>
<dbReference type="GO" id="GO:0001717">
    <property type="term" value="P:conversion of seryl-tRNAsec to selenocys-tRNAsec"/>
    <property type="evidence" value="ECO:0007669"/>
    <property type="project" value="UniProtKB-UniRule"/>
</dbReference>
<keyword evidence="4 8" id="KW-0663">Pyridoxal phosphate</keyword>
<comment type="subcellular location">
    <subcellularLocation>
        <location evidence="8">Cytoplasm</location>
    </subcellularLocation>
</comment>
<evidence type="ECO:0000256" key="8">
    <source>
        <dbReference type="HAMAP-Rule" id="MF_00423"/>
    </source>
</evidence>
<reference evidence="10 11" key="1">
    <citation type="submission" date="2019-01" db="EMBL/GenBank/DDBJ databases">
        <title>Egibacter rhizosphaerae EGI 80759T.</title>
        <authorList>
            <person name="Chen D.-D."/>
            <person name="Tian Y."/>
            <person name="Jiao J.-Y."/>
            <person name="Zhang X.-T."/>
            <person name="Zhang Y.-G."/>
            <person name="Zhang Y."/>
            <person name="Xiao M."/>
            <person name="Shu W.-S."/>
            <person name="Li W.-J."/>
        </authorList>
    </citation>
    <scope>NUCLEOTIDE SEQUENCE [LARGE SCALE GENOMIC DNA]</scope>
    <source>
        <strain evidence="10 11">EGI 80759</strain>
    </source>
</reference>
<dbReference type="UniPathway" id="UPA00906">
    <property type="reaction ID" value="UER00896"/>
</dbReference>
<dbReference type="RefSeq" id="WP_131154441.1">
    <property type="nucleotide sequence ID" value="NZ_CP036402.1"/>
</dbReference>
<evidence type="ECO:0000313" key="10">
    <source>
        <dbReference type="EMBL" id="QBI19444.1"/>
    </source>
</evidence>
<dbReference type="Pfam" id="PF03841">
    <property type="entry name" value="SelA"/>
    <property type="match status" value="1"/>
</dbReference>
<dbReference type="KEGG" id="erz:ER308_07675"/>
<dbReference type="HAMAP" id="MF_00423">
    <property type="entry name" value="SelA"/>
    <property type="match status" value="1"/>
</dbReference>
<sequence>MSNRAALRDLPRIDDLVAASPELVDDYGRDAATAALRRAVEAARTALVAGQPASAETTALQETARAELAARRPDPPAPVINATGVIVHTNLGRAPLSGEARRALDAAADACDLEADRDSGARSSRLSRLEPLVADACDAEAGFAVNSAAGALVLVLGALAGGREVLVSRGELVEIGGSFRLPEMMQAAGARLVEVGTTNRTRARDFAEAGDDVALILSVHPSNYRIEGFAEAPAIGDLAAVARERDVPLVHDVGSGLLSDEDAPWLADEPSLSGSLAAGADLVFASADKLLGGPQAGLLAGRAELVDRCRRHPLARAVRLDKLRIAALVATLRAHLDGRRASLPVWAMLEAHPDDLAERAGRLAEQLGGRVVTGASVVGGGAAPGRELPSPAIRLPDTDPDALAHALRTGDPAVWPRVEHDAVHLDPRTVPAELDERLVDAIRAARTERAPR</sequence>
<comment type="similarity">
    <text evidence="7 8">Belongs to the SelA family.</text>
</comment>
<evidence type="ECO:0000256" key="9">
    <source>
        <dbReference type="PIRSR" id="PIRSR618319-50"/>
    </source>
</evidence>
<accession>A0A411YDX9</accession>
<evidence type="ECO:0000256" key="6">
    <source>
        <dbReference type="ARBA" id="ARBA00023266"/>
    </source>
</evidence>
<protein>
    <recommendedName>
        <fullName evidence="8">L-seryl-tRNA(Sec) selenium transferase</fullName>
        <ecNumber evidence="8">2.9.1.1</ecNumber>
    </recommendedName>
    <alternativeName>
        <fullName evidence="8">Selenocysteine synthase</fullName>
        <shortName evidence="8">Sec synthase</shortName>
    </alternativeName>
    <alternativeName>
        <fullName evidence="8">Selenocysteinyl-tRNA(Sec) synthase</fullName>
    </alternativeName>
</protein>
<dbReference type="InterPro" id="IPR018319">
    <property type="entry name" value="SelA-like"/>
</dbReference>
<keyword evidence="5 8" id="KW-0648">Protein biosynthesis</keyword>
<dbReference type="EMBL" id="CP036402">
    <property type="protein sequence ID" value="QBI19444.1"/>
    <property type="molecule type" value="Genomic_DNA"/>
</dbReference>
<evidence type="ECO:0000256" key="7">
    <source>
        <dbReference type="ARBA" id="ARBA00044507"/>
    </source>
</evidence>
<dbReference type="GO" id="GO:0004125">
    <property type="term" value="F:L-seryl-tRNA(Sec) selenium transferase activity"/>
    <property type="evidence" value="ECO:0007669"/>
    <property type="project" value="UniProtKB-UniRule"/>
</dbReference>
<dbReference type="GO" id="GO:0001514">
    <property type="term" value="P:selenocysteine incorporation"/>
    <property type="evidence" value="ECO:0007669"/>
    <property type="project" value="UniProtKB-UniRule"/>
</dbReference>
<keyword evidence="2 8" id="KW-0963">Cytoplasm</keyword>
<dbReference type="AlphaFoldDB" id="A0A411YDX9"/>
<dbReference type="InterPro" id="IPR015421">
    <property type="entry name" value="PyrdxlP-dep_Trfase_major"/>
</dbReference>
<dbReference type="GO" id="GO:0005737">
    <property type="term" value="C:cytoplasm"/>
    <property type="evidence" value="ECO:0007669"/>
    <property type="project" value="UniProtKB-SubCell"/>
</dbReference>
<evidence type="ECO:0000256" key="2">
    <source>
        <dbReference type="ARBA" id="ARBA00022490"/>
    </source>
</evidence>
<dbReference type="NCBIfam" id="TIGR00474">
    <property type="entry name" value="selA"/>
    <property type="match status" value="1"/>
</dbReference>
<gene>
    <name evidence="8" type="primary">selA</name>
    <name evidence="10" type="ORF">ER308_07675</name>
</gene>
<comment type="catalytic activity">
    <reaction evidence="8">
        <text>L-seryl-tRNA(Sec) + selenophosphate + H(+) = L-selenocysteinyl-tRNA(Sec) + phosphate</text>
        <dbReference type="Rhea" id="RHEA:22728"/>
        <dbReference type="Rhea" id="RHEA-COMP:9742"/>
        <dbReference type="Rhea" id="RHEA-COMP:9743"/>
        <dbReference type="ChEBI" id="CHEBI:15378"/>
        <dbReference type="ChEBI" id="CHEBI:16144"/>
        <dbReference type="ChEBI" id="CHEBI:43474"/>
        <dbReference type="ChEBI" id="CHEBI:78533"/>
        <dbReference type="ChEBI" id="CHEBI:78573"/>
        <dbReference type="EC" id="2.9.1.1"/>
    </reaction>
</comment>
<name>A0A411YDX9_9ACTN</name>
<evidence type="ECO:0000256" key="3">
    <source>
        <dbReference type="ARBA" id="ARBA00022679"/>
    </source>
</evidence>
<organism evidence="10 11">
    <name type="scientific">Egibacter rhizosphaerae</name>
    <dbReference type="NCBI Taxonomy" id="1670831"/>
    <lineage>
        <taxon>Bacteria</taxon>
        <taxon>Bacillati</taxon>
        <taxon>Actinomycetota</taxon>
        <taxon>Nitriliruptoria</taxon>
        <taxon>Egibacterales</taxon>
        <taxon>Egibacteraceae</taxon>
        <taxon>Egibacter</taxon>
    </lineage>
</organism>
<evidence type="ECO:0000256" key="1">
    <source>
        <dbReference type="ARBA" id="ARBA00001933"/>
    </source>
</evidence>
<keyword evidence="3 8" id="KW-0808">Transferase</keyword>
<dbReference type="OrthoDB" id="9787096at2"/>
<dbReference type="EC" id="2.9.1.1" evidence="8"/>
<comment type="cofactor">
    <cofactor evidence="1 8 9">
        <name>pyridoxal 5'-phosphate</name>
        <dbReference type="ChEBI" id="CHEBI:597326"/>
    </cofactor>
</comment>
<dbReference type="PANTHER" id="PTHR32328">
    <property type="entry name" value="L-SERYL-TRNA(SEC) SELENIUM TRANSFERASE"/>
    <property type="match status" value="1"/>
</dbReference>
<evidence type="ECO:0000256" key="5">
    <source>
        <dbReference type="ARBA" id="ARBA00022917"/>
    </source>
</evidence>
<dbReference type="PANTHER" id="PTHR32328:SF0">
    <property type="entry name" value="L-SERYL-TRNA(SEC) SELENIUM TRANSFERASE"/>
    <property type="match status" value="1"/>
</dbReference>
<dbReference type="SUPFAM" id="SSF53383">
    <property type="entry name" value="PLP-dependent transferases"/>
    <property type="match status" value="1"/>
</dbReference>
<comment type="function">
    <text evidence="8">Converts seryl-tRNA(Sec) to selenocysteinyl-tRNA(Sec) required for selenoprotein biosynthesis.</text>
</comment>
<dbReference type="InterPro" id="IPR015424">
    <property type="entry name" value="PyrdxlP-dep_Trfase"/>
</dbReference>
<keyword evidence="11" id="KW-1185">Reference proteome</keyword>